<evidence type="ECO:0000313" key="2">
    <source>
        <dbReference type="Proteomes" id="UP000199439"/>
    </source>
</evidence>
<dbReference type="AlphaFoldDB" id="A0A1I1NAV5"/>
<protein>
    <recommendedName>
        <fullName evidence="3">Por secretion system C-terminal sorting domain-containing protein</fullName>
    </recommendedName>
</protein>
<proteinExistence type="predicted"/>
<name>A0A1I1NAV5_9FLAO</name>
<keyword evidence="2" id="KW-1185">Reference proteome</keyword>
<dbReference type="STRING" id="870482.SAMN04487987_102156"/>
<reference evidence="2" key="1">
    <citation type="submission" date="2016-10" db="EMBL/GenBank/DDBJ databases">
        <authorList>
            <person name="Varghese N."/>
            <person name="Submissions S."/>
        </authorList>
    </citation>
    <scope>NUCLEOTIDE SEQUENCE [LARGE SCALE GENOMIC DNA]</scope>
    <source>
        <strain evidence="2">DSM 25730</strain>
    </source>
</reference>
<organism evidence="1 2">
    <name type="scientific">Algibacter pectinivorans</name>
    <dbReference type="NCBI Taxonomy" id="870482"/>
    <lineage>
        <taxon>Bacteria</taxon>
        <taxon>Pseudomonadati</taxon>
        <taxon>Bacteroidota</taxon>
        <taxon>Flavobacteriia</taxon>
        <taxon>Flavobacteriales</taxon>
        <taxon>Flavobacteriaceae</taxon>
        <taxon>Algibacter</taxon>
    </lineage>
</organism>
<sequence>MVIMFTTMLSFANESSLFKIKNEATRTSLTLLNVKQGNLLSVKDVNGIVLYKEFMQKSGNYTKGFDLTALPDGNYIFELEKDLEINTIPFTVNSNTVLFDKEKETTVFKPMFIVKDDMVMVSKLDLKEEPVNIKIYFLGNYSEELMHSESIENTKAIHKAYKLTGLKYGGYRIVCQFGGKEFTKIINI</sequence>
<dbReference type="Proteomes" id="UP000199439">
    <property type="component" value="Unassembled WGS sequence"/>
</dbReference>
<accession>A0A1I1NAV5</accession>
<evidence type="ECO:0000313" key="1">
    <source>
        <dbReference type="EMBL" id="SFC94811.1"/>
    </source>
</evidence>
<evidence type="ECO:0008006" key="3">
    <source>
        <dbReference type="Google" id="ProtNLM"/>
    </source>
</evidence>
<gene>
    <name evidence="1" type="ORF">SAMN04487987_102156</name>
</gene>
<dbReference type="EMBL" id="FOMI01000002">
    <property type="protein sequence ID" value="SFC94811.1"/>
    <property type="molecule type" value="Genomic_DNA"/>
</dbReference>